<dbReference type="RefSeq" id="WP_209435280.1">
    <property type="nucleotide sequence ID" value="NZ_CAWLWS010000088.1"/>
</dbReference>
<comment type="caution">
    <text evidence="1">The sequence shown here is derived from an EMBL/GenBank/DDBJ whole genome shotgun (WGS) entry which is preliminary data.</text>
</comment>
<name>W1IXE5_9GAMM</name>
<dbReference type="STRING" id="1427518.XSR1_30035"/>
<organism evidence="1 2">
    <name type="scientific">Xenorhabdus szentirmaii DSM 16338</name>
    <dbReference type="NCBI Taxonomy" id="1427518"/>
    <lineage>
        <taxon>Bacteria</taxon>
        <taxon>Pseudomonadati</taxon>
        <taxon>Pseudomonadota</taxon>
        <taxon>Gammaproteobacteria</taxon>
        <taxon>Enterobacterales</taxon>
        <taxon>Morganellaceae</taxon>
        <taxon>Xenorhabdus</taxon>
    </lineage>
</organism>
<gene>
    <name evidence="1" type="ORF">XSR1_30035</name>
</gene>
<dbReference type="GeneID" id="97124839"/>
<evidence type="ECO:0000313" key="1">
    <source>
        <dbReference type="EMBL" id="CDL83177.1"/>
    </source>
</evidence>
<evidence type="ECO:0000313" key="2">
    <source>
        <dbReference type="Proteomes" id="UP000019202"/>
    </source>
</evidence>
<sequence>MYSLSMINPMNRDYKQYQLDVTDDIQACLESLECQPILFIGSGLTRRYANGPDWESLLKNLMEQCPEIKRPFAYYTQKNESLIDIGTILSDAYRDWAWAEGKSNFPEELFSERYDGDIYLKYKIADFFNRLEIIDENEFADEIKSLKSIHPHSIVTTNYDNIIDGIFPDHEIIVGQKIIRLVNSSTGEIFKIHGSCNEPASIVINRNDYDDFLSKKKYLSAKLLTFFAEHPLIFIGYSIEDENIKGILSDIDEILSEEGELIPNIYILNRDKEIDENSYPAREAMINIDNNKHVRIKRIVSNDFKWVFEAFAAHPAMDNVNPKVLRALLARNYKLINSDIPMNTVSIDYTRLTELALDDGKLERVYGITDGDSLDLFNANYCFTMTSLAESLGYRNWNYVNQLIQKIKEATGKDIKETDNIYHQKVRTGKSSFTRKYSREALRLLELARDNKPFDVQFD</sequence>
<dbReference type="AlphaFoldDB" id="W1IXE5"/>
<proteinExistence type="predicted"/>
<dbReference type="EMBL" id="CBXF010000088">
    <property type="protein sequence ID" value="CDL83177.1"/>
    <property type="molecule type" value="Genomic_DNA"/>
</dbReference>
<reference evidence="1" key="1">
    <citation type="submission" date="2013-11" db="EMBL/GenBank/DDBJ databases">
        <title>Draft genome sequence and annotation of the entomopathogenic bacteria, Xenorhabdus cabanillasi strain JM26 and Xenorhabdus szentirmai strain DSM 16338.</title>
        <authorList>
            <person name="Gualtieri M."/>
            <person name="Ogier J.C."/>
            <person name="Pages S."/>
            <person name="Givaudan A."/>
            <person name="Gaudriault S."/>
        </authorList>
    </citation>
    <scope>NUCLEOTIDE SEQUENCE [LARGE SCALE GENOMIC DNA]</scope>
    <source>
        <strain evidence="1">DSM 16338</strain>
    </source>
</reference>
<dbReference type="Pfam" id="PF13289">
    <property type="entry name" value="SIR2_2"/>
    <property type="match status" value="1"/>
</dbReference>
<dbReference type="Proteomes" id="UP000019202">
    <property type="component" value="Unassembled WGS sequence"/>
</dbReference>
<keyword evidence="2" id="KW-1185">Reference proteome</keyword>
<accession>W1IXE5</accession>
<protein>
    <submittedName>
        <fullName evidence="1">Uncharacterized protein</fullName>
    </submittedName>
</protein>